<organism evidence="2 3">
    <name type="scientific">Leifsonia shinshuensis</name>
    <dbReference type="NCBI Taxonomy" id="150026"/>
    <lineage>
        <taxon>Bacteria</taxon>
        <taxon>Bacillati</taxon>
        <taxon>Actinomycetota</taxon>
        <taxon>Actinomycetes</taxon>
        <taxon>Micrococcales</taxon>
        <taxon>Microbacteriaceae</taxon>
        <taxon>Leifsonia</taxon>
    </lineage>
</organism>
<evidence type="ECO:0000256" key="1">
    <source>
        <dbReference type="SAM" id="Phobius"/>
    </source>
</evidence>
<dbReference type="EMBL" id="CP043641">
    <property type="protein sequence ID" value="QNE36144.1"/>
    <property type="molecule type" value="Genomic_DNA"/>
</dbReference>
<evidence type="ECO:0000313" key="3">
    <source>
        <dbReference type="Proteomes" id="UP000515511"/>
    </source>
</evidence>
<feature type="transmembrane region" description="Helical" evidence="1">
    <location>
        <begin position="277"/>
        <end position="297"/>
    </location>
</feature>
<feature type="transmembrane region" description="Helical" evidence="1">
    <location>
        <begin position="304"/>
        <end position="323"/>
    </location>
</feature>
<dbReference type="Proteomes" id="UP000515511">
    <property type="component" value="Chromosome"/>
</dbReference>
<evidence type="ECO:0000313" key="2">
    <source>
        <dbReference type="EMBL" id="QNE36144.1"/>
    </source>
</evidence>
<gene>
    <name evidence="2" type="ORF">F1C12_14155</name>
</gene>
<feature type="transmembrane region" description="Helical" evidence="1">
    <location>
        <begin position="117"/>
        <end position="138"/>
    </location>
</feature>
<name>A0A7G6YCC9_9MICO</name>
<keyword evidence="1" id="KW-1133">Transmembrane helix</keyword>
<dbReference type="AlphaFoldDB" id="A0A7G6YCC9"/>
<keyword evidence="1" id="KW-0472">Membrane</keyword>
<dbReference type="InterPro" id="IPR036890">
    <property type="entry name" value="HATPase_C_sf"/>
</dbReference>
<protein>
    <submittedName>
        <fullName evidence="2">Uncharacterized protein</fullName>
    </submittedName>
</protein>
<feature type="transmembrane region" description="Helical" evidence="1">
    <location>
        <begin position="252"/>
        <end position="271"/>
    </location>
</feature>
<feature type="transmembrane region" description="Helical" evidence="1">
    <location>
        <begin position="47"/>
        <end position="70"/>
    </location>
</feature>
<accession>A0A7G6YCC9</accession>
<feature type="transmembrane region" description="Helical" evidence="1">
    <location>
        <begin position="343"/>
        <end position="361"/>
    </location>
</feature>
<feature type="transmembrane region" description="Helical" evidence="1">
    <location>
        <begin position="82"/>
        <end position="105"/>
    </location>
</feature>
<dbReference type="KEGG" id="lse:F1C12_14155"/>
<proteinExistence type="predicted"/>
<dbReference type="Gene3D" id="3.30.565.10">
    <property type="entry name" value="Histidine kinase-like ATPase, C-terminal domain"/>
    <property type="match status" value="1"/>
</dbReference>
<keyword evidence="1" id="KW-0812">Transmembrane</keyword>
<feature type="transmembrane region" description="Helical" evidence="1">
    <location>
        <begin position="21"/>
        <end position="41"/>
    </location>
</feature>
<reference evidence="3" key="1">
    <citation type="submission" date="2019-09" db="EMBL/GenBank/DDBJ databases">
        <title>Antimicrobial potential of Antarctic Bacteria.</title>
        <authorList>
            <person name="Benaud N."/>
            <person name="Edwards R.J."/>
            <person name="Ferrari B.C."/>
        </authorList>
    </citation>
    <scope>NUCLEOTIDE SEQUENCE [LARGE SCALE GENOMIC DNA]</scope>
    <source>
        <strain evidence="3">INR9</strain>
    </source>
</reference>
<sequence>MIAPWMRRAVDRATGPSALSWWSWLVTLPFAVTVMSGLQYISGGPWAIVAVGMLEHAAVGATMLAGWAVLRATPQRVRVPVVFLVFGVIGLLRPLLFLAAGWVLGVPVAAGDLVGRIFINVVTTITMLSLIAAVVDLVRDHIGVYRRLRAAQRASARDAERTVARISELRRSVVETVLAQLDDAAAAAAAHGIRPADAARLLRGLAQEVVRPASHRLYSDDVATAEEGALDGPVRVRDWIASVLLGMRPAPALPLAVLFAVLVVPFGVAQYGLLFCLPPLVCGFSVVWAGNLVLGWIVGRVARIFRAMMLLVGYGVIGVLLSLTTRLVVEALGRVPDMVWVEMVTYPAIAFGAALVASLSARVRRDQAALEAAVQANVLEAADGRSALDHEREGLARLLHSGVQSELIAAALSLGAGSAEDASDGVREVVSNIRAELSAPRSEPDAADRIGALVESWGSAIPLRSSFGDGVWERLGEAGRAEAVVDAISEGLANAVRHGDGSEVTLEVRAAAHGGVSVVVVSGGALSTAVPGIGLRQLAERGDVALRELDGRVELVVAIP</sequence>